<dbReference type="InterPro" id="IPR000514">
    <property type="entry name" value="Glyco_hydro_39"/>
</dbReference>
<dbReference type="EMBL" id="SDHX01000001">
    <property type="protein sequence ID" value="RXK54559.1"/>
    <property type="molecule type" value="Genomic_DNA"/>
</dbReference>
<comment type="similarity">
    <text evidence="1">Belongs to the glycosyl hydrolase 39 family.</text>
</comment>
<keyword evidence="5" id="KW-0732">Signal</keyword>
<dbReference type="Proteomes" id="UP000290218">
    <property type="component" value="Unassembled WGS sequence"/>
</dbReference>
<dbReference type="Pfam" id="PF01229">
    <property type="entry name" value="Glyco_hydro_39"/>
    <property type="match status" value="1"/>
</dbReference>
<evidence type="ECO:0000313" key="8">
    <source>
        <dbReference type="Proteomes" id="UP000290218"/>
    </source>
</evidence>
<dbReference type="SUPFAM" id="SSF51011">
    <property type="entry name" value="Glycosyl hydrolase domain"/>
    <property type="match status" value="1"/>
</dbReference>
<feature type="chain" id="PRO_5020808208" evidence="5">
    <location>
        <begin position="19"/>
        <end position="564"/>
    </location>
</feature>
<gene>
    <name evidence="7" type="ORF">ESB00_01260</name>
</gene>
<evidence type="ECO:0000256" key="3">
    <source>
        <dbReference type="ARBA" id="ARBA00023295"/>
    </source>
</evidence>
<dbReference type="PANTHER" id="PTHR12631:SF8">
    <property type="entry name" value="ALPHA-L-IDURONIDASE"/>
    <property type="match status" value="1"/>
</dbReference>
<keyword evidence="3" id="KW-0326">Glycosidase</keyword>
<keyword evidence="2" id="KW-0378">Hydrolase</keyword>
<evidence type="ECO:0000256" key="4">
    <source>
        <dbReference type="PIRSR" id="PIRSR600514-1"/>
    </source>
</evidence>
<feature type="signal peptide" evidence="5">
    <location>
        <begin position="1"/>
        <end position="18"/>
    </location>
</feature>
<dbReference type="PRINTS" id="PR00745">
    <property type="entry name" value="GLHYDRLASE39"/>
</dbReference>
<dbReference type="GO" id="GO:0004553">
    <property type="term" value="F:hydrolase activity, hydrolyzing O-glycosyl compounds"/>
    <property type="evidence" value="ECO:0007669"/>
    <property type="project" value="InterPro"/>
</dbReference>
<name>A0A4V1M689_9BACT</name>
<evidence type="ECO:0000259" key="6">
    <source>
        <dbReference type="Pfam" id="PF01229"/>
    </source>
</evidence>
<dbReference type="GO" id="GO:0005975">
    <property type="term" value="P:carbohydrate metabolic process"/>
    <property type="evidence" value="ECO:0007669"/>
    <property type="project" value="InterPro"/>
</dbReference>
<dbReference type="InterPro" id="IPR049166">
    <property type="entry name" value="GH39_cat"/>
</dbReference>
<dbReference type="Gene3D" id="3.20.20.80">
    <property type="entry name" value="Glycosidases"/>
    <property type="match status" value="1"/>
</dbReference>
<dbReference type="InterPro" id="IPR051923">
    <property type="entry name" value="Glycosyl_Hydrolase_39"/>
</dbReference>
<evidence type="ECO:0000256" key="1">
    <source>
        <dbReference type="ARBA" id="ARBA00008875"/>
    </source>
</evidence>
<proteinExistence type="inferred from homology"/>
<organism evidence="7 8">
    <name type="scientific">Oleiharenicola lentus</name>
    <dbReference type="NCBI Taxonomy" id="2508720"/>
    <lineage>
        <taxon>Bacteria</taxon>
        <taxon>Pseudomonadati</taxon>
        <taxon>Verrucomicrobiota</taxon>
        <taxon>Opitutia</taxon>
        <taxon>Opitutales</taxon>
        <taxon>Opitutaceae</taxon>
        <taxon>Oleiharenicola</taxon>
    </lineage>
</organism>
<feature type="active site" description="Proton donor" evidence="4">
    <location>
        <position position="209"/>
    </location>
</feature>
<dbReference type="PANTHER" id="PTHR12631">
    <property type="entry name" value="ALPHA-L-IDURONIDASE"/>
    <property type="match status" value="1"/>
</dbReference>
<feature type="domain" description="Glycosyl hydrolases family 39 N-terminal catalytic" evidence="6">
    <location>
        <begin position="33"/>
        <end position="527"/>
    </location>
</feature>
<dbReference type="RefSeq" id="WP_129045923.1">
    <property type="nucleotide sequence ID" value="NZ_SDHX01000001.1"/>
</dbReference>
<evidence type="ECO:0000256" key="5">
    <source>
        <dbReference type="SAM" id="SignalP"/>
    </source>
</evidence>
<comment type="caution">
    <text evidence="7">The sequence shown here is derived from an EMBL/GenBank/DDBJ whole genome shotgun (WGS) entry which is preliminary data.</text>
</comment>
<sequence length="564" mass="61928">MKLPHAFLLAALALPAIAQPPPTPSAEAAFSVSISVDAAKPTGPLRPVWRFFGADEPNYATMKDGRKLLTELGKLGKPQVYFRAHNLLSTGDGTPALKWGSTNAYTEDAAGNPVYDWTIVDHIFDTYLARGIKPYAQIGFMPKALSTHPEPYQHEWRPGLPYNEIYTGWAYPPKDYKKWEELCYQWVKHCVERYGKAEVESWYWETWNEANIGYWKGTPEEFRKTHDFAIAGVKRALPTARVGGPDSAGHGGEWMHDFIEHCLRGTNHATGQKGTPLDFIAFHAKGQPTFVDGHIRMGIANHLRVIDGGFQIVASYPETKNTPIIIGESDPEGCAACQGPSFSYRNGTVYSSYTAASFARKLDLADKHGVNFEGALTWAFTFEDQPYFAGFRQLASSGLPLAVLNVFRMMGRMEGDRLAATSSAQIPLDTIVKEGVRGAPDVGVIAARSGHRTTIMVWHYHDDDVAGPAAEVALAVDGLPAGLKSAQLSHHRVDEFHSNAYGEWKRLGSPLAPNRKQYDQLLAASNLATLADAPATVAVTGGKAELKFTLPRQGVSLLTLDWSE</sequence>
<evidence type="ECO:0000313" key="7">
    <source>
        <dbReference type="EMBL" id="RXK54559.1"/>
    </source>
</evidence>
<dbReference type="AlphaFoldDB" id="A0A4V1M689"/>
<keyword evidence="8" id="KW-1185">Reference proteome</keyword>
<evidence type="ECO:0000256" key="2">
    <source>
        <dbReference type="ARBA" id="ARBA00022801"/>
    </source>
</evidence>
<dbReference type="Gene3D" id="2.60.40.1500">
    <property type="entry name" value="Glycosyl hydrolase domain, family 39"/>
    <property type="match status" value="1"/>
</dbReference>
<accession>A0A4V1M689</accession>
<dbReference type="OrthoDB" id="9776971at2"/>
<dbReference type="InterPro" id="IPR017853">
    <property type="entry name" value="GH"/>
</dbReference>
<reference evidence="7 8" key="1">
    <citation type="submission" date="2019-01" db="EMBL/GenBank/DDBJ databases">
        <title>Lacunisphaera sp. strain TWA-58.</title>
        <authorList>
            <person name="Chen W.-M."/>
        </authorList>
    </citation>
    <scope>NUCLEOTIDE SEQUENCE [LARGE SCALE GENOMIC DNA]</scope>
    <source>
        <strain evidence="7 8">TWA-58</strain>
    </source>
</reference>
<protein>
    <submittedName>
        <fullName evidence="7">Beta-xylosidase</fullName>
    </submittedName>
</protein>
<dbReference type="SUPFAM" id="SSF51445">
    <property type="entry name" value="(Trans)glycosidases"/>
    <property type="match status" value="1"/>
</dbReference>